<evidence type="ECO:0000313" key="3">
    <source>
        <dbReference type="EMBL" id="SDM96371.1"/>
    </source>
</evidence>
<accession>A0A5E9GS76</accession>
<dbReference type="SUPFAM" id="SSF48619">
    <property type="entry name" value="Phospholipase A2, PLA2"/>
    <property type="match status" value="1"/>
</dbReference>
<evidence type="ECO:0000256" key="2">
    <source>
        <dbReference type="SAM" id="SignalP"/>
    </source>
</evidence>
<evidence type="ECO:0000313" key="4">
    <source>
        <dbReference type="Proteomes" id="UP000199639"/>
    </source>
</evidence>
<dbReference type="GO" id="GO:0050482">
    <property type="term" value="P:arachidonate secretion"/>
    <property type="evidence" value="ECO:0007669"/>
    <property type="project" value="InterPro"/>
</dbReference>
<feature type="region of interest" description="Disordered" evidence="1">
    <location>
        <begin position="37"/>
        <end position="59"/>
    </location>
</feature>
<feature type="chain" id="PRO_5022933588" description="Phospholipase A2" evidence="2">
    <location>
        <begin position="38"/>
        <end position="207"/>
    </location>
</feature>
<gene>
    <name evidence="3" type="ORF">SAMN05216368_10381</name>
</gene>
<sequence length="207" mass="22110">MIGLAKRRAVRPVWAWLALALALVAILGFTSSPAAQALPPGPPSHTLPPPGDGTAHNDALGSQFDEQLNLALQYMRTAADESTYFDMAAAEEAGASAATREIGSLINQLAVSQRGASENQMTTMLSVPIWGNWCGPGHGGGNAVDVLDSICQTHDYCYAARGYFACSCDRQIVLDIRNNIYRMTSGERVMAAAVSTYFTYCLCNPFA</sequence>
<proteinExistence type="predicted"/>
<dbReference type="Gene3D" id="1.20.90.10">
    <property type="entry name" value="Phospholipase A2 domain"/>
    <property type="match status" value="1"/>
</dbReference>
<dbReference type="GO" id="GO:0004623">
    <property type="term" value="F:phospholipase A2 activity"/>
    <property type="evidence" value="ECO:0007669"/>
    <property type="project" value="InterPro"/>
</dbReference>
<evidence type="ECO:0000256" key="1">
    <source>
        <dbReference type="SAM" id="MobiDB-lite"/>
    </source>
</evidence>
<dbReference type="GO" id="GO:0006644">
    <property type="term" value="P:phospholipid metabolic process"/>
    <property type="evidence" value="ECO:0007669"/>
    <property type="project" value="InterPro"/>
</dbReference>
<dbReference type="STRING" id="1424659.SAMN05216368_10381"/>
<dbReference type="InterPro" id="IPR036444">
    <property type="entry name" value="PLipase_A2_dom_sf"/>
</dbReference>
<name>A0A5E9GS76_9MICO</name>
<evidence type="ECO:0008006" key="5">
    <source>
        <dbReference type="Google" id="ProtNLM"/>
    </source>
</evidence>
<organism evidence="3 4">
    <name type="scientific">Cryobacterium flavum</name>
    <dbReference type="NCBI Taxonomy" id="1424659"/>
    <lineage>
        <taxon>Bacteria</taxon>
        <taxon>Bacillati</taxon>
        <taxon>Actinomycetota</taxon>
        <taxon>Actinomycetes</taxon>
        <taxon>Micrococcales</taxon>
        <taxon>Microbacteriaceae</taxon>
        <taxon>Cryobacterium</taxon>
    </lineage>
</organism>
<reference evidence="3 4" key="1">
    <citation type="submission" date="2016-10" db="EMBL/GenBank/DDBJ databases">
        <authorList>
            <person name="Varghese N."/>
            <person name="Submissions S."/>
        </authorList>
    </citation>
    <scope>NUCLEOTIDE SEQUENCE [LARGE SCALE GENOMIC DNA]</scope>
    <source>
        <strain evidence="3 4">CGMCC 1.11215</strain>
    </source>
</reference>
<dbReference type="EMBL" id="FNIB01000003">
    <property type="protein sequence ID" value="SDM96371.1"/>
    <property type="molecule type" value="Genomic_DNA"/>
</dbReference>
<dbReference type="Proteomes" id="UP000199639">
    <property type="component" value="Unassembled WGS sequence"/>
</dbReference>
<keyword evidence="2" id="KW-0732">Signal</keyword>
<dbReference type="AlphaFoldDB" id="A0A5E9GS76"/>
<protein>
    <recommendedName>
        <fullName evidence="5">Phospholipase A2</fullName>
    </recommendedName>
</protein>
<feature type="signal peptide" evidence="2">
    <location>
        <begin position="1"/>
        <end position="37"/>
    </location>
</feature>
<feature type="compositionally biased region" description="Pro residues" evidence="1">
    <location>
        <begin position="39"/>
        <end position="51"/>
    </location>
</feature>